<sequence>MSESPDAQPSSPARDRPREMSIDDDDGDLDGLDSIGKLPPPKKTSTKTAAIFANWQRRRPSPPPASSSAAGPSSDPFMPLNSSQFPAPRPREAPPRGQPTRPAAGPPRILAVDIPASSLRPLAFRIFTKKHNLTLKSEALALLCSFIGRKCGADWKTSGSAEKLLEEVAKTWKRNEGAAAILVDGNDALKTVIRDLEVEGQAATRVNLLARGDSFDFAQASSLSSATPDDSDLPTPSFESTLQTTVISSKAGPDVNLDDVDPRDYLNVVDAFTQPKFKYNHTRKQFERAPKPSLYPDASAKAQIFMTRYYLIYHRLLRNPLFQPPTFAPSNSMTSRGTKTYIKITPIAHMLGRSGNPFFIFGLLSTSPDTGQLTLEDPTGTIQLDITNARPIPENGVWFSPGNFVGVDGTYETDGRFTAYTIGQPPSERRETSAEVFGHMDFLGLNMPLEFSTGGGGGRGLRLAEKRIATDGTGGRIVVLSEVHLDLPRTHEALTKLFEKWEADATREEQPLARPITCIMCGGFVSDGFAHGNGSSGYKEAMDQLATTLSNFPALLTSTTFVLVPGDADPWAAAATGGAAGVLPKRGIPDAFTNKVKRAFTSANSNVARKEGGAGGKVVFGSNPCRVGYFTREIVVFRDDLGARFARNTVRFKQLAPHAEAEREHEMELDARSDVPATQDEEAPSASDIVADDVRMARKLVKTILDQSYLSPYPLSIRPVLWDYMHTLSLFPLPSYLVLADATTPPFTVTYEGCHVVNPGRFLVAGERRKARSGTIIEKDFGVTLSQNVADRHSFEAQGPRRKAMGKARNFLLYSTLKTEHSWVLWRDVDIKEASASMIEDFIAHDKDIVVPNIWFHRFDKDGNDIEGRFDYNSWVESDKARKLRKTLSEDTVLAEGYKKYKTGRKYMATMGDWRKDQSEEMDLDGIGGVSILVKADVHRAGINFPSYAFENQAETEGFAKMAKRAGYKVIGLPNYVVWHIDTEEKPGNA</sequence>
<gene>
    <name evidence="10" type="ORF">Dda_4798</name>
</gene>
<organism evidence="10 11">
    <name type="scientific">Drechslerella dactyloides</name>
    <name type="common">Nematode-trapping fungus</name>
    <name type="synonym">Arthrobotrys dactyloides</name>
    <dbReference type="NCBI Taxonomy" id="74499"/>
    <lineage>
        <taxon>Eukaryota</taxon>
        <taxon>Fungi</taxon>
        <taxon>Dikarya</taxon>
        <taxon>Ascomycota</taxon>
        <taxon>Pezizomycotina</taxon>
        <taxon>Orbiliomycetes</taxon>
        <taxon>Orbiliales</taxon>
        <taxon>Orbiliaceae</taxon>
        <taxon>Drechslerella</taxon>
    </lineage>
</organism>
<feature type="domain" description="DNA polymerase alpha/delta/epsilon subunit B" evidence="9">
    <location>
        <begin position="477"/>
        <end position="748"/>
    </location>
</feature>
<dbReference type="InterPro" id="IPR007185">
    <property type="entry name" value="DNA_pol_a/d/e_bsu"/>
</dbReference>
<dbReference type="GO" id="GO:0006261">
    <property type="term" value="P:DNA-templated DNA replication"/>
    <property type="evidence" value="ECO:0007669"/>
    <property type="project" value="InterPro"/>
</dbReference>
<dbReference type="GO" id="GO:0003677">
    <property type="term" value="F:DNA binding"/>
    <property type="evidence" value="ECO:0007669"/>
    <property type="project" value="UniProtKB-KW"/>
</dbReference>
<dbReference type="Pfam" id="PF03452">
    <property type="entry name" value="Anp1"/>
    <property type="match status" value="1"/>
</dbReference>
<keyword evidence="4" id="KW-0235">DNA replication</keyword>
<dbReference type="PANTHER" id="PTHR12708">
    <property type="entry name" value="DNA POLYMERASE EPSILON SUBUNIT B"/>
    <property type="match status" value="1"/>
</dbReference>
<dbReference type="GO" id="GO:0008622">
    <property type="term" value="C:epsilon DNA polymerase complex"/>
    <property type="evidence" value="ECO:0007669"/>
    <property type="project" value="InterPro"/>
</dbReference>
<feature type="compositionally biased region" description="Polar residues" evidence="8">
    <location>
        <begin position="1"/>
        <end position="11"/>
    </location>
</feature>
<evidence type="ECO:0000256" key="8">
    <source>
        <dbReference type="SAM" id="MobiDB-lite"/>
    </source>
</evidence>
<dbReference type="PANTHER" id="PTHR12708:SF0">
    <property type="entry name" value="DNA POLYMERASE EPSILON SUBUNIT 2"/>
    <property type="match status" value="1"/>
</dbReference>
<dbReference type="Pfam" id="PF04042">
    <property type="entry name" value="DNA_pol_E_B"/>
    <property type="match status" value="1"/>
</dbReference>
<name>A0AAD6NJK3_DREDA</name>
<dbReference type="AlphaFoldDB" id="A0AAD6NJK3"/>
<reference evidence="10" key="1">
    <citation type="submission" date="2023-01" db="EMBL/GenBank/DDBJ databases">
        <title>The chitinases involved in constricting ring structure development in the nematode-trapping fungus Drechslerella dactyloides.</title>
        <authorList>
            <person name="Wang R."/>
            <person name="Zhang L."/>
            <person name="Tang P."/>
            <person name="Li S."/>
            <person name="Liang L."/>
        </authorList>
    </citation>
    <scope>NUCLEOTIDE SEQUENCE</scope>
    <source>
        <strain evidence="10">YMF1.00031</strain>
    </source>
</reference>
<feature type="region of interest" description="Disordered" evidence="8">
    <location>
        <begin position="657"/>
        <end position="686"/>
    </location>
</feature>
<evidence type="ECO:0000313" key="11">
    <source>
        <dbReference type="Proteomes" id="UP001221413"/>
    </source>
</evidence>
<dbReference type="InterPro" id="IPR029044">
    <property type="entry name" value="Nucleotide-diphossugar_trans"/>
</dbReference>
<feature type="compositionally biased region" description="Acidic residues" evidence="8">
    <location>
        <begin position="22"/>
        <end position="31"/>
    </location>
</feature>
<comment type="subcellular location">
    <subcellularLocation>
        <location evidence="1">Nucleus</location>
    </subcellularLocation>
</comment>
<accession>A0AAD6NJK3</accession>
<dbReference type="Proteomes" id="UP001221413">
    <property type="component" value="Unassembled WGS sequence"/>
</dbReference>
<evidence type="ECO:0000256" key="2">
    <source>
        <dbReference type="ARBA" id="ARBA00009560"/>
    </source>
</evidence>
<evidence type="ECO:0000256" key="5">
    <source>
        <dbReference type="ARBA" id="ARBA00023125"/>
    </source>
</evidence>
<evidence type="ECO:0000256" key="6">
    <source>
        <dbReference type="ARBA" id="ARBA00023242"/>
    </source>
</evidence>
<feature type="compositionally biased region" description="Basic and acidic residues" evidence="8">
    <location>
        <begin position="659"/>
        <end position="673"/>
    </location>
</feature>
<dbReference type="EMBL" id="JAQGDS010000005">
    <property type="protein sequence ID" value="KAJ6260572.1"/>
    <property type="molecule type" value="Genomic_DNA"/>
</dbReference>
<evidence type="ECO:0000313" key="10">
    <source>
        <dbReference type="EMBL" id="KAJ6260572.1"/>
    </source>
</evidence>
<evidence type="ECO:0000256" key="4">
    <source>
        <dbReference type="ARBA" id="ARBA00022705"/>
    </source>
</evidence>
<keyword evidence="6" id="KW-0539">Nucleus</keyword>
<comment type="caution">
    <text evidence="10">The sequence shown here is derived from an EMBL/GenBank/DDBJ whole genome shotgun (WGS) entry which is preliminary data.</text>
</comment>
<comment type="similarity">
    <text evidence="2">Belongs to the DNA polymerase epsilon subunit B family.</text>
</comment>
<keyword evidence="11" id="KW-1185">Reference proteome</keyword>
<dbReference type="Gene3D" id="3.90.550.10">
    <property type="entry name" value="Spore Coat Polysaccharide Biosynthesis Protein SpsA, Chain A"/>
    <property type="match status" value="1"/>
</dbReference>
<feature type="compositionally biased region" description="Low complexity" evidence="8">
    <location>
        <begin position="66"/>
        <end position="76"/>
    </location>
</feature>
<evidence type="ECO:0000259" key="9">
    <source>
        <dbReference type="Pfam" id="PF04042"/>
    </source>
</evidence>
<evidence type="ECO:0000256" key="7">
    <source>
        <dbReference type="ARBA" id="ARBA00032930"/>
    </source>
</evidence>
<protein>
    <recommendedName>
        <fullName evidence="3">DNA polymerase epsilon subunit B</fullName>
    </recommendedName>
    <alternativeName>
        <fullName evidence="7">DNA polymerase II subunit 2</fullName>
    </alternativeName>
</protein>
<proteinExistence type="inferred from homology"/>
<evidence type="ECO:0000256" key="1">
    <source>
        <dbReference type="ARBA" id="ARBA00004123"/>
    </source>
</evidence>
<feature type="region of interest" description="Disordered" evidence="8">
    <location>
        <begin position="1"/>
        <end position="107"/>
    </location>
</feature>
<keyword evidence="5" id="KW-0238">DNA-binding</keyword>
<dbReference type="InterPro" id="IPR016266">
    <property type="entry name" value="POLE2"/>
</dbReference>
<evidence type="ECO:0000256" key="3">
    <source>
        <dbReference type="ARBA" id="ARBA00016011"/>
    </source>
</evidence>
<dbReference type="GO" id="GO:0042276">
    <property type="term" value="P:error-prone translesion synthesis"/>
    <property type="evidence" value="ECO:0007669"/>
    <property type="project" value="TreeGrafter"/>
</dbReference>